<dbReference type="EMBL" id="BK016065">
    <property type="protein sequence ID" value="DAF92340.1"/>
    <property type="molecule type" value="Genomic_DNA"/>
</dbReference>
<sequence>MDILKKRIFLLVTVSAILIPSASTECEQGELDARYECCAETDASIEDIVLIAPDTEYEPESMRVDAEDTWIAKEYQKYCESIGQQYNICPELLMAMIEQESSGEAKVINEAGDTGLLQVNAKWHRDSMEKLGVTDLTDAYSNILVATDYLAQLFEEEGDDLYLVLMKYNMKHDRAEELYNNGIYSEYATKISQRTWELEVLHEQRGEQP</sequence>
<accession>A0A8S5UD31</accession>
<dbReference type="CDD" id="cd00254">
    <property type="entry name" value="LT-like"/>
    <property type="match status" value="1"/>
</dbReference>
<name>A0A8S5UD31_9CAUD</name>
<dbReference type="Pfam" id="PF01464">
    <property type="entry name" value="SLT"/>
    <property type="match status" value="1"/>
</dbReference>
<proteinExistence type="predicted"/>
<protein>
    <submittedName>
        <fullName evidence="2">Transglycosylase SLT domain</fullName>
    </submittedName>
</protein>
<reference evidence="2" key="1">
    <citation type="journal article" date="2021" name="Proc. Natl. Acad. Sci. U.S.A.">
        <title>A Catalog of Tens of Thousands of Viruses from Human Metagenomes Reveals Hidden Associations with Chronic Diseases.</title>
        <authorList>
            <person name="Tisza M.J."/>
            <person name="Buck C.B."/>
        </authorList>
    </citation>
    <scope>NUCLEOTIDE SEQUENCE</scope>
    <source>
        <strain evidence="2">CtOpw2</strain>
    </source>
</reference>
<feature type="domain" description="Transglycosylase SLT" evidence="1">
    <location>
        <begin position="79"/>
        <end position="170"/>
    </location>
</feature>
<evidence type="ECO:0000259" key="1">
    <source>
        <dbReference type="Pfam" id="PF01464"/>
    </source>
</evidence>
<dbReference type="Gene3D" id="1.10.530.10">
    <property type="match status" value="1"/>
</dbReference>
<organism evidence="2">
    <name type="scientific">Myoviridae sp. ctOpw2</name>
    <dbReference type="NCBI Taxonomy" id="2825093"/>
    <lineage>
        <taxon>Viruses</taxon>
        <taxon>Duplodnaviria</taxon>
        <taxon>Heunggongvirae</taxon>
        <taxon>Uroviricota</taxon>
        <taxon>Caudoviricetes</taxon>
    </lineage>
</organism>
<dbReference type="InterPro" id="IPR008258">
    <property type="entry name" value="Transglycosylase_SLT_dom_1"/>
</dbReference>
<evidence type="ECO:0000313" key="2">
    <source>
        <dbReference type="EMBL" id="DAF92340.1"/>
    </source>
</evidence>
<dbReference type="SUPFAM" id="SSF53955">
    <property type="entry name" value="Lysozyme-like"/>
    <property type="match status" value="1"/>
</dbReference>
<dbReference type="InterPro" id="IPR023346">
    <property type="entry name" value="Lysozyme-like_dom_sf"/>
</dbReference>